<accession>A0ACC5R4X1</accession>
<comment type="caution">
    <text evidence="1">The sequence shown here is derived from an EMBL/GenBank/DDBJ whole genome shotgun (WGS) entry which is preliminary data.</text>
</comment>
<organism evidence="1 2">
    <name type="scientific">Taklimakanibacter albus</name>
    <dbReference type="NCBI Taxonomy" id="2800327"/>
    <lineage>
        <taxon>Bacteria</taxon>
        <taxon>Pseudomonadati</taxon>
        <taxon>Pseudomonadota</taxon>
        <taxon>Alphaproteobacteria</taxon>
        <taxon>Hyphomicrobiales</taxon>
        <taxon>Aestuariivirgaceae</taxon>
        <taxon>Taklimakanibacter</taxon>
    </lineage>
</organism>
<name>A0ACC5R4X1_9HYPH</name>
<dbReference type="EMBL" id="JAENHL010000007">
    <property type="protein sequence ID" value="MBK1867632.1"/>
    <property type="molecule type" value="Genomic_DNA"/>
</dbReference>
<keyword evidence="2" id="KW-1185">Reference proteome</keyword>
<evidence type="ECO:0000313" key="2">
    <source>
        <dbReference type="Proteomes" id="UP000616151"/>
    </source>
</evidence>
<gene>
    <name evidence="1" type="ORF">JHL16_14840</name>
</gene>
<dbReference type="Proteomes" id="UP000616151">
    <property type="component" value="Unassembled WGS sequence"/>
</dbReference>
<proteinExistence type="predicted"/>
<sequence>MRRIFWRIALYASVLLVTAIILAPVCWMFIMSVSSMTDLTARPMQWLPATMDFSRYRMLLTFEPNSPGEIFLLALRNTFLAAAGASILSLIVGFPAAYSFSRLPGRRAPLLYLVLSTYMLPSVALILPIYIALSAFGLLNTPFSLAVVYCSIVLPFVVWLLTGNLNTLPREIDHAAAMDGANLWQTIRHVVLPLSGAAIGTAALFGLLLAWDEFFFSLILTNDLRAKTLSVAIADFAAGRATDYPLIATAGLLSALPPVFIAFFLQRSLVKGLAAGSVKG</sequence>
<reference evidence="1" key="1">
    <citation type="submission" date="2021-01" db="EMBL/GenBank/DDBJ databases">
        <authorList>
            <person name="Sun Q."/>
        </authorList>
    </citation>
    <scope>NUCLEOTIDE SEQUENCE</scope>
    <source>
        <strain evidence="1">YIM B02566</strain>
    </source>
</reference>
<protein>
    <submittedName>
        <fullName evidence="1">Carbohydrate ABC transporter permease</fullName>
    </submittedName>
</protein>
<evidence type="ECO:0000313" key="1">
    <source>
        <dbReference type="EMBL" id="MBK1867632.1"/>
    </source>
</evidence>